<evidence type="ECO:0000313" key="4">
    <source>
        <dbReference type="Proteomes" id="UP000629468"/>
    </source>
</evidence>
<feature type="region of interest" description="Disordered" evidence="1">
    <location>
        <begin position="119"/>
        <end position="139"/>
    </location>
</feature>
<feature type="transmembrane region" description="Helical" evidence="2">
    <location>
        <begin position="70"/>
        <end position="95"/>
    </location>
</feature>
<name>A0A8H7KJD6_AGABI</name>
<sequence length="552" mass="60409">MRLHEHSETSTLPSLLPPSGTTLSIPAQHIATTMSIISSAMVIVTISPPNSGSSATAFPAQSQWPTPHPFLPISGIIGIAVGSFFTLIICLLLLCSWLRRPRRRKIPTPSLPMLEDSGFEKETLSQDSPLFGPNERFSQRAGLNPTWSWVTFPQNKSETRGMDEIQMKESSVPDQQFFHPPLPPPEMAVTRSRLSSSSRTSGTPVNHFSHPSLQQIQAAVTRATNRMSTVSFEYGSNALKYRDTVFTGDDEITKRRSKSLRKSRRISIYEDRRGISRSSIGLAYDGADVASPVPALDFMPLDSPDLSDDNRATGMESRTRIQTPYYTSAYPRMSSAIPTTYGVATRVKLGEMKGGTSGQPKSESQRVRETRALTRAIGLASPQIEGLTPSPQPTLYPDDSLSVVESKQLLKQRIQRARGSIFFGDDRHFHQVSDMHHQYVVATPTRNFVAVASGSLVSAEDIKALSSGKSGAGLGMEIAVPGSANALGKKGLRGDDRPPRVPSPPPLPSLAQMALEHGNPEGYADYRSPTYSIYNLYENDRKSTVRGERPQG</sequence>
<keyword evidence="2" id="KW-0472">Membrane</keyword>
<evidence type="ECO:0000256" key="2">
    <source>
        <dbReference type="SAM" id="Phobius"/>
    </source>
</evidence>
<protein>
    <submittedName>
        <fullName evidence="3">Uncharacterized protein</fullName>
    </submittedName>
</protein>
<evidence type="ECO:0000256" key="1">
    <source>
        <dbReference type="SAM" id="MobiDB-lite"/>
    </source>
</evidence>
<accession>A0A8H7KJD6</accession>
<feature type="region of interest" description="Disordered" evidence="1">
    <location>
        <begin position="486"/>
        <end position="526"/>
    </location>
</feature>
<gene>
    <name evidence="3" type="ORF">Agabi119p4_3406</name>
</gene>
<dbReference type="Proteomes" id="UP000629468">
    <property type="component" value="Unassembled WGS sequence"/>
</dbReference>
<comment type="caution">
    <text evidence="3">The sequence shown here is derived from an EMBL/GenBank/DDBJ whole genome shotgun (WGS) entry which is preliminary data.</text>
</comment>
<reference evidence="3 4" key="1">
    <citation type="journal article" name="Sci. Rep.">
        <title>Telomere-to-telomere assembled and centromere annotated genomes of the two main subspecies of the button mushroom Agaricus bisporus reveal especially polymorphic chromosome ends.</title>
        <authorList>
            <person name="Sonnenberg A.S.M."/>
            <person name="Sedaghat-Telgerd N."/>
            <person name="Lavrijssen B."/>
            <person name="Ohm R.A."/>
            <person name="Hendrickx P.M."/>
            <person name="Scholtmeijer K."/>
            <person name="Baars J.J.P."/>
            <person name="van Peer A."/>
        </authorList>
    </citation>
    <scope>NUCLEOTIDE SEQUENCE [LARGE SCALE GENOMIC DNA]</scope>
    <source>
        <strain evidence="3 4">H119_p4</strain>
    </source>
</reference>
<keyword evidence="2" id="KW-0812">Transmembrane</keyword>
<organism evidence="3 4">
    <name type="scientific">Agaricus bisporus var. burnettii</name>
    <dbReference type="NCBI Taxonomy" id="192524"/>
    <lineage>
        <taxon>Eukaryota</taxon>
        <taxon>Fungi</taxon>
        <taxon>Dikarya</taxon>
        <taxon>Basidiomycota</taxon>
        <taxon>Agaricomycotina</taxon>
        <taxon>Agaricomycetes</taxon>
        <taxon>Agaricomycetidae</taxon>
        <taxon>Agaricales</taxon>
        <taxon>Agaricineae</taxon>
        <taxon>Agaricaceae</taxon>
        <taxon>Agaricus</taxon>
    </lineage>
</organism>
<keyword evidence="2" id="KW-1133">Transmembrane helix</keyword>
<evidence type="ECO:0000313" key="3">
    <source>
        <dbReference type="EMBL" id="KAF7779061.1"/>
    </source>
</evidence>
<proteinExistence type="predicted"/>
<dbReference type="EMBL" id="JABXXO010000004">
    <property type="protein sequence ID" value="KAF7779061.1"/>
    <property type="molecule type" value="Genomic_DNA"/>
</dbReference>
<dbReference type="AlphaFoldDB" id="A0A8H7KJD6"/>